<proteinExistence type="predicted"/>
<dbReference type="Pfam" id="PF01734">
    <property type="entry name" value="Patatin"/>
    <property type="match status" value="1"/>
</dbReference>
<keyword evidence="7" id="KW-0808">Transferase</keyword>
<dbReference type="SUPFAM" id="SSF52151">
    <property type="entry name" value="FabD/lysophospholipase-like"/>
    <property type="match status" value="1"/>
</dbReference>
<protein>
    <submittedName>
        <fullName evidence="7">Acyl transferase/acyl hydrolase/lysophospholipase</fullName>
    </submittedName>
</protein>
<feature type="domain" description="PNPLA" evidence="6">
    <location>
        <begin position="17"/>
        <end position="307"/>
    </location>
</feature>
<reference evidence="7" key="1">
    <citation type="journal article" date="2020" name="Stud. Mycol.">
        <title>101 Dothideomycetes genomes: a test case for predicting lifestyles and emergence of pathogens.</title>
        <authorList>
            <person name="Haridas S."/>
            <person name="Albert R."/>
            <person name="Binder M."/>
            <person name="Bloem J."/>
            <person name="Labutti K."/>
            <person name="Salamov A."/>
            <person name="Andreopoulos B."/>
            <person name="Baker S."/>
            <person name="Barry K."/>
            <person name="Bills G."/>
            <person name="Bluhm B."/>
            <person name="Cannon C."/>
            <person name="Castanera R."/>
            <person name="Culley D."/>
            <person name="Daum C."/>
            <person name="Ezra D."/>
            <person name="Gonzalez J."/>
            <person name="Henrissat B."/>
            <person name="Kuo A."/>
            <person name="Liang C."/>
            <person name="Lipzen A."/>
            <person name="Lutzoni F."/>
            <person name="Magnuson J."/>
            <person name="Mondo S."/>
            <person name="Nolan M."/>
            <person name="Ohm R."/>
            <person name="Pangilinan J."/>
            <person name="Park H.-J."/>
            <person name="Ramirez L."/>
            <person name="Alfaro M."/>
            <person name="Sun H."/>
            <person name="Tritt A."/>
            <person name="Yoshinaga Y."/>
            <person name="Zwiers L.-H."/>
            <person name="Turgeon B."/>
            <person name="Goodwin S."/>
            <person name="Spatafora J."/>
            <person name="Crous P."/>
            <person name="Grigoriev I."/>
        </authorList>
    </citation>
    <scope>NUCLEOTIDE SEQUENCE</scope>
    <source>
        <strain evidence="7">CBS 627.86</strain>
    </source>
</reference>
<dbReference type="PANTHER" id="PTHR24185">
    <property type="entry name" value="CALCIUM-INDEPENDENT PHOSPHOLIPASE A2-GAMMA"/>
    <property type="match status" value="1"/>
</dbReference>
<gene>
    <name evidence="7" type="ORF">BDV96DRAFT_659974</name>
</gene>
<evidence type="ECO:0000256" key="2">
    <source>
        <dbReference type="ARBA" id="ARBA00022963"/>
    </source>
</evidence>
<dbReference type="PANTHER" id="PTHR24185:SF1">
    <property type="entry name" value="CALCIUM-INDEPENDENT PHOSPHOLIPASE A2-GAMMA"/>
    <property type="match status" value="1"/>
</dbReference>
<dbReference type="PROSITE" id="PS51635">
    <property type="entry name" value="PNPLA"/>
    <property type="match status" value="1"/>
</dbReference>
<feature type="short sequence motif" description="GXSXG" evidence="4">
    <location>
        <begin position="66"/>
        <end position="70"/>
    </location>
</feature>
<dbReference type="InterPro" id="IPR002641">
    <property type="entry name" value="PNPLA_dom"/>
</dbReference>
<dbReference type="GO" id="GO:0046486">
    <property type="term" value="P:glycerolipid metabolic process"/>
    <property type="evidence" value="ECO:0007669"/>
    <property type="project" value="UniProtKB-ARBA"/>
</dbReference>
<keyword evidence="1 4" id="KW-0378">Hydrolase</keyword>
<evidence type="ECO:0000256" key="3">
    <source>
        <dbReference type="ARBA" id="ARBA00023098"/>
    </source>
</evidence>
<organism evidence="7 8">
    <name type="scientific">Lophiotrema nucula</name>
    <dbReference type="NCBI Taxonomy" id="690887"/>
    <lineage>
        <taxon>Eukaryota</taxon>
        <taxon>Fungi</taxon>
        <taxon>Dikarya</taxon>
        <taxon>Ascomycota</taxon>
        <taxon>Pezizomycotina</taxon>
        <taxon>Dothideomycetes</taxon>
        <taxon>Pleosporomycetidae</taxon>
        <taxon>Pleosporales</taxon>
        <taxon>Lophiotremataceae</taxon>
        <taxon>Lophiotrema</taxon>
    </lineage>
</organism>
<name>A0A6A5Z913_9PLEO</name>
<dbReference type="GO" id="GO:0016020">
    <property type="term" value="C:membrane"/>
    <property type="evidence" value="ECO:0007669"/>
    <property type="project" value="TreeGrafter"/>
</dbReference>
<evidence type="ECO:0000259" key="6">
    <source>
        <dbReference type="PROSITE" id="PS51635"/>
    </source>
</evidence>
<feature type="active site" description="Nucleophile" evidence="4">
    <location>
        <position position="68"/>
    </location>
</feature>
<evidence type="ECO:0000313" key="8">
    <source>
        <dbReference type="Proteomes" id="UP000799770"/>
    </source>
</evidence>
<evidence type="ECO:0000256" key="5">
    <source>
        <dbReference type="SAM" id="MobiDB-lite"/>
    </source>
</evidence>
<dbReference type="Gene3D" id="3.40.1090.10">
    <property type="entry name" value="Cytosolic phospholipase A2 catalytic domain"/>
    <property type="match status" value="1"/>
</dbReference>
<accession>A0A6A5Z913</accession>
<dbReference type="InterPro" id="IPR016035">
    <property type="entry name" value="Acyl_Trfase/lysoPLipase"/>
</dbReference>
<feature type="short sequence motif" description="GXGXXG" evidence="4">
    <location>
        <begin position="21"/>
        <end position="26"/>
    </location>
</feature>
<dbReference type="GO" id="GO:0047499">
    <property type="term" value="F:calcium-independent phospholipase A2 activity"/>
    <property type="evidence" value="ECO:0007669"/>
    <property type="project" value="TreeGrafter"/>
</dbReference>
<dbReference type="GO" id="GO:0016740">
    <property type="term" value="F:transferase activity"/>
    <property type="evidence" value="ECO:0007669"/>
    <property type="project" value="UniProtKB-KW"/>
</dbReference>
<evidence type="ECO:0000256" key="1">
    <source>
        <dbReference type="ARBA" id="ARBA00022801"/>
    </source>
</evidence>
<dbReference type="OrthoDB" id="1658288at2759"/>
<comment type="caution">
    <text evidence="4">Lacks conserved residue(s) required for the propagation of feature annotation.</text>
</comment>
<dbReference type="GO" id="GO:0016042">
    <property type="term" value="P:lipid catabolic process"/>
    <property type="evidence" value="ECO:0007669"/>
    <property type="project" value="UniProtKB-UniRule"/>
</dbReference>
<feature type="active site" description="Proton acceptor" evidence="4">
    <location>
        <position position="294"/>
    </location>
</feature>
<evidence type="ECO:0000313" key="7">
    <source>
        <dbReference type="EMBL" id="KAF2115584.1"/>
    </source>
</evidence>
<evidence type="ECO:0000256" key="4">
    <source>
        <dbReference type="PROSITE-ProRule" id="PRU01161"/>
    </source>
</evidence>
<feature type="region of interest" description="Disordered" evidence="5">
    <location>
        <begin position="170"/>
        <end position="207"/>
    </location>
</feature>
<dbReference type="AlphaFoldDB" id="A0A6A5Z913"/>
<dbReference type="EMBL" id="ML977323">
    <property type="protein sequence ID" value="KAF2115584.1"/>
    <property type="molecule type" value="Genomic_DNA"/>
</dbReference>
<keyword evidence="2 4" id="KW-0442">Lipid degradation</keyword>
<keyword evidence="8" id="KW-1185">Reference proteome</keyword>
<keyword evidence="3 4" id="KW-0443">Lipid metabolism</keyword>
<dbReference type="Proteomes" id="UP000799770">
    <property type="component" value="Unassembled WGS sequence"/>
</dbReference>
<sequence>MDPSTAEANPHAPLRLLSLDGGGVRGLSSLMVLDTLMAMEEKRLGLRGQDDQTQLRPCNYLDLIGGTSTGGIIAIILSRLRLDCKKAISIYTRVSKEVIQHDRSLKLFGKRVRIGNSHFSSAVLAKAIKSGLKELGYDEDESMWDDSLLEEHTLPHKFPERSPAALKGLGLTQNNGNTERPAGDLATPNTDVADEQSRKGANVPFPDPLPSGLARSATWKRHHKGSVQHKTKHQGCRGFVMASLKNAVGLPRILSTYDPNDRSTRIWEALRATCAAPKFFEEIQFGVPKITYLDGSLGFNNPCAELDFSAKALWGRRPISLIVSVGTGSQSLPKMRNLPTWLLLGLSNISLVPALTAMASDPTRVDNEMARKYQDTDTAYYRLDVDRSLSNASIEQWMQEDQMATLTSQYLNDLDQIRKVQGIASLLAKQTSPPTGFEISATQFLIGIDGRGSKDKTFEAIDLDCKRTLYRCLRADKVGLRAIRTGIPPGSYRVNFMMAFHNGQETTPHDLILSVGKPTDVATFTQRFVDVELSPDAVPQLLQPDAMRVRVGKERYLRYMGKGWLEIEGNAEVKVGLDGVSGFVVSKSWKEDEFIDGWSFKGVRMEPMFGGQSHERTKSAQSG</sequence>
<dbReference type="GO" id="GO:0019369">
    <property type="term" value="P:arachidonate metabolic process"/>
    <property type="evidence" value="ECO:0007669"/>
    <property type="project" value="TreeGrafter"/>
</dbReference>